<dbReference type="Proteomes" id="UP000501130">
    <property type="component" value="Chromosome"/>
</dbReference>
<reference evidence="1 2" key="1">
    <citation type="submission" date="2020-05" db="EMBL/GenBank/DDBJ databases">
        <title>Compete genome of Limnobacter sp. SAORIC-580.</title>
        <authorList>
            <person name="Song J."/>
            <person name="Cho J.-C."/>
        </authorList>
    </citation>
    <scope>NUCLEOTIDE SEQUENCE [LARGE SCALE GENOMIC DNA]</scope>
    <source>
        <strain evidence="1 2">SAORIC-580</strain>
    </source>
</reference>
<organism evidence="1 2">
    <name type="scientific">Limnobacter profundi</name>
    <dbReference type="NCBI Taxonomy" id="2732163"/>
    <lineage>
        <taxon>Bacteria</taxon>
        <taxon>Pseudomonadati</taxon>
        <taxon>Pseudomonadota</taxon>
        <taxon>Betaproteobacteria</taxon>
        <taxon>Burkholderiales</taxon>
        <taxon>Burkholderiaceae</taxon>
        <taxon>Limnobacter</taxon>
    </lineage>
</organism>
<dbReference type="RefSeq" id="WP_171099795.1">
    <property type="nucleotide sequence ID" value="NZ_CP053084.1"/>
</dbReference>
<proteinExistence type="predicted"/>
<keyword evidence="2" id="KW-1185">Reference proteome</keyword>
<protein>
    <submittedName>
        <fullName evidence="1">DUF2971 domain-containing protein</fullName>
    </submittedName>
</protein>
<sequence>MTYAQVMALAEHLAQSKQSDMLGTLQAVGTVAAAFITGKIDQVLGAFCLSEVPDSLLMWAHYASSHTGFVVEFDSMHPWFHEQKSEVDDLRRIRRVYYRDSRPSAPLSEMSVIELFLVKSSHWAYEREWRIVRPLMDAAETVAAAPYPVALFNVPPSAVTGVITGARMASEHEEGLRQAIFANPGLRDVRIRRAVADASHFLLRFEDDT</sequence>
<dbReference type="Pfam" id="PF11185">
    <property type="entry name" value="DUF2971"/>
    <property type="match status" value="1"/>
</dbReference>
<dbReference type="EMBL" id="CP053084">
    <property type="protein sequence ID" value="QJR30030.1"/>
    <property type="molecule type" value="Genomic_DNA"/>
</dbReference>
<dbReference type="InterPro" id="IPR021352">
    <property type="entry name" value="DUF2971"/>
</dbReference>
<gene>
    <name evidence="1" type="ORF">HKT17_10085</name>
</gene>
<name>A0ABX6N6I2_9BURK</name>
<evidence type="ECO:0000313" key="1">
    <source>
        <dbReference type="EMBL" id="QJR30030.1"/>
    </source>
</evidence>
<accession>A0ABX6N6I2</accession>
<evidence type="ECO:0000313" key="2">
    <source>
        <dbReference type="Proteomes" id="UP000501130"/>
    </source>
</evidence>